<evidence type="ECO:0000256" key="1">
    <source>
        <dbReference type="ARBA" id="ARBA00023015"/>
    </source>
</evidence>
<reference evidence="5" key="1">
    <citation type="submission" date="2018-06" db="EMBL/GenBank/DDBJ databases">
        <authorList>
            <person name="Zhirakovskaya E."/>
        </authorList>
    </citation>
    <scope>NUCLEOTIDE SEQUENCE</scope>
</reference>
<dbReference type="NCBIfam" id="NF033788">
    <property type="entry name" value="HTH_metalloreg"/>
    <property type="match status" value="1"/>
</dbReference>
<dbReference type="InterPro" id="IPR001845">
    <property type="entry name" value="HTH_ArsR_DNA-bd_dom"/>
</dbReference>
<keyword evidence="2" id="KW-0238">DNA-binding</keyword>
<dbReference type="CDD" id="cd00090">
    <property type="entry name" value="HTH_ARSR"/>
    <property type="match status" value="1"/>
</dbReference>
<dbReference type="GO" id="GO:0003677">
    <property type="term" value="F:DNA binding"/>
    <property type="evidence" value="ECO:0007669"/>
    <property type="project" value="UniProtKB-KW"/>
</dbReference>
<dbReference type="Gene3D" id="1.10.10.10">
    <property type="entry name" value="Winged helix-like DNA-binding domain superfamily/Winged helix DNA-binding domain"/>
    <property type="match status" value="1"/>
</dbReference>
<name>A0A3B0STY3_9ZZZZ</name>
<organism evidence="5">
    <name type="scientific">hydrothermal vent metagenome</name>
    <dbReference type="NCBI Taxonomy" id="652676"/>
    <lineage>
        <taxon>unclassified sequences</taxon>
        <taxon>metagenomes</taxon>
        <taxon>ecological metagenomes</taxon>
    </lineage>
</organism>
<protein>
    <recommendedName>
        <fullName evidence="4">HTH arsR-type domain-containing protein</fullName>
    </recommendedName>
</protein>
<evidence type="ECO:0000256" key="3">
    <source>
        <dbReference type="ARBA" id="ARBA00023163"/>
    </source>
</evidence>
<dbReference type="InterPro" id="IPR036390">
    <property type="entry name" value="WH_DNA-bd_sf"/>
</dbReference>
<dbReference type="InterPro" id="IPR051011">
    <property type="entry name" value="Metal_resp_trans_reg"/>
</dbReference>
<accession>A0A3B0STY3</accession>
<dbReference type="AlphaFoldDB" id="A0A3B0STY3"/>
<dbReference type="GO" id="GO:0003700">
    <property type="term" value="F:DNA-binding transcription factor activity"/>
    <property type="evidence" value="ECO:0007669"/>
    <property type="project" value="InterPro"/>
</dbReference>
<sequence length="109" mass="11998">MDQEQAIENFSALAQGTRLAIFRLLVRKEPLGLPVGEISRQLDIIPSTLSGHLGILKRSGLLKSTRRQREIHYAANLAAMGDLIGFMLENCCDGQVENCSEIISCAKKD</sequence>
<dbReference type="EMBL" id="UOED01000137">
    <property type="protein sequence ID" value="VAV99943.1"/>
    <property type="molecule type" value="Genomic_DNA"/>
</dbReference>
<evidence type="ECO:0000256" key="2">
    <source>
        <dbReference type="ARBA" id="ARBA00023125"/>
    </source>
</evidence>
<evidence type="ECO:0000313" key="5">
    <source>
        <dbReference type="EMBL" id="VAV99943.1"/>
    </source>
</evidence>
<feature type="domain" description="HTH arsR-type" evidence="4">
    <location>
        <begin position="1"/>
        <end position="95"/>
    </location>
</feature>
<evidence type="ECO:0000259" key="4">
    <source>
        <dbReference type="PROSITE" id="PS50987"/>
    </source>
</evidence>
<dbReference type="PANTHER" id="PTHR43132">
    <property type="entry name" value="ARSENICAL RESISTANCE OPERON REPRESSOR ARSR-RELATED"/>
    <property type="match status" value="1"/>
</dbReference>
<dbReference type="InterPro" id="IPR011991">
    <property type="entry name" value="ArsR-like_HTH"/>
</dbReference>
<keyword evidence="3" id="KW-0804">Transcription</keyword>
<dbReference type="PROSITE" id="PS50987">
    <property type="entry name" value="HTH_ARSR_2"/>
    <property type="match status" value="1"/>
</dbReference>
<gene>
    <name evidence="5" type="ORF">MNBD_ALPHA02-2062</name>
</gene>
<dbReference type="SUPFAM" id="SSF46785">
    <property type="entry name" value="Winged helix' DNA-binding domain"/>
    <property type="match status" value="1"/>
</dbReference>
<dbReference type="InterPro" id="IPR036388">
    <property type="entry name" value="WH-like_DNA-bd_sf"/>
</dbReference>
<dbReference type="PANTHER" id="PTHR43132:SF2">
    <property type="entry name" value="ARSENICAL RESISTANCE OPERON REPRESSOR ARSR-RELATED"/>
    <property type="match status" value="1"/>
</dbReference>
<proteinExistence type="predicted"/>
<keyword evidence="1" id="KW-0805">Transcription regulation</keyword>
<dbReference type="SMART" id="SM00418">
    <property type="entry name" value="HTH_ARSR"/>
    <property type="match status" value="1"/>
</dbReference>
<dbReference type="PRINTS" id="PR00778">
    <property type="entry name" value="HTHARSR"/>
</dbReference>
<dbReference type="Pfam" id="PF12840">
    <property type="entry name" value="HTH_20"/>
    <property type="match status" value="1"/>
</dbReference>